<dbReference type="GO" id="GO:0005783">
    <property type="term" value="C:endoplasmic reticulum"/>
    <property type="evidence" value="ECO:0007669"/>
    <property type="project" value="TreeGrafter"/>
</dbReference>
<dbReference type="PANTHER" id="PTHR13285">
    <property type="entry name" value="ACYLTRANSFERASE"/>
    <property type="match status" value="1"/>
</dbReference>
<feature type="compositionally biased region" description="Polar residues" evidence="1">
    <location>
        <begin position="157"/>
        <end position="167"/>
    </location>
</feature>
<evidence type="ECO:0000313" key="3">
    <source>
        <dbReference type="EMBL" id="KPI89180.1"/>
    </source>
</evidence>
<accession>A0A0N1PDM7</accession>
<feature type="compositionally biased region" description="Basic and acidic residues" evidence="1">
    <location>
        <begin position="140"/>
        <end position="156"/>
    </location>
</feature>
<feature type="region of interest" description="Disordered" evidence="1">
    <location>
        <begin position="67"/>
        <end position="176"/>
    </location>
</feature>
<feature type="transmembrane region" description="Helical" evidence="2">
    <location>
        <begin position="249"/>
        <end position="269"/>
    </location>
</feature>
<dbReference type="EMBL" id="LJSK01000030">
    <property type="protein sequence ID" value="KPI89180.1"/>
    <property type="molecule type" value="Genomic_DNA"/>
</dbReference>
<evidence type="ECO:0000256" key="2">
    <source>
        <dbReference type="SAM" id="Phobius"/>
    </source>
</evidence>
<keyword evidence="2" id="KW-0812">Transmembrane</keyword>
<feature type="region of interest" description="Disordered" evidence="1">
    <location>
        <begin position="1"/>
        <end position="45"/>
    </location>
</feature>
<feature type="transmembrane region" description="Helical" evidence="2">
    <location>
        <begin position="193"/>
        <end position="214"/>
    </location>
</feature>
<dbReference type="Proteomes" id="UP000038009">
    <property type="component" value="Unassembled WGS sequence"/>
</dbReference>
<feature type="compositionally biased region" description="Polar residues" evidence="1">
    <location>
        <begin position="92"/>
        <end position="101"/>
    </location>
</feature>
<evidence type="ECO:0000313" key="4">
    <source>
        <dbReference type="Proteomes" id="UP000038009"/>
    </source>
</evidence>
<gene>
    <name evidence="3" type="ORF">ABL78_1743</name>
</gene>
<feature type="non-terminal residue" evidence="3">
    <location>
        <position position="411"/>
    </location>
</feature>
<sequence>MLYDSLASVKSRAATYTSTESPPSPSPHGNPAPTITVATTNTNNSTTRAHGAYSMANLPWPTSLIDRNRFGGGGGEGQPNADSIISGHRQCANHTGSTSDTEALLQESMPQSAPSGSLYPSLGRTAAGCATAGPKPPNMHQEEFGDKETEERRPSTERLQSTPSYHRSLNPPDGLCDESETYMPPRCYHLERLLYTGFLVALLFRSYYVGLAFFKEHMPQLRRSVGEPNAFLASILPTIGYDGGLDLQWIHYISSLPSLFLVAAALGFGTRLLHKTALSHTVLCHSPNIRASPKAGLGRHTSRLQPCFYAIFGVIFIAVVHGPHFFLPLLLIAANYVVFTRLQRWCPYWVFMAIMWVVHTGLLYLIEVTGGFEHVYFIQLLLPSSKEMSQSVLGYARHPLWAQRMRWCVAF</sequence>
<dbReference type="PANTHER" id="PTHR13285:SF18">
    <property type="entry name" value="PROTEIN-CYSTEINE N-PALMITOYLTRANSFERASE RASP"/>
    <property type="match status" value="1"/>
</dbReference>
<keyword evidence="2" id="KW-0472">Membrane</keyword>
<organism evidence="3 4">
    <name type="scientific">Leptomonas seymouri</name>
    <dbReference type="NCBI Taxonomy" id="5684"/>
    <lineage>
        <taxon>Eukaryota</taxon>
        <taxon>Discoba</taxon>
        <taxon>Euglenozoa</taxon>
        <taxon>Kinetoplastea</taxon>
        <taxon>Metakinetoplastina</taxon>
        <taxon>Trypanosomatida</taxon>
        <taxon>Trypanosomatidae</taxon>
        <taxon>Leishmaniinae</taxon>
        <taxon>Leptomonas</taxon>
    </lineage>
</organism>
<dbReference type="GO" id="GO:0016746">
    <property type="term" value="F:acyltransferase activity"/>
    <property type="evidence" value="ECO:0007669"/>
    <property type="project" value="TreeGrafter"/>
</dbReference>
<keyword evidence="2" id="KW-1133">Transmembrane helix</keyword>
<reference evidence="3 4" key="1">
    <citation type="journal article" date="2015" name="PLoS Pathog.">
        <title>Leptomonas seymouri: Adaptations to the Dixenous Life Cycle Analyzed by Genome Sequencing, Transcriptome Profiling and Co-infection with Leishmania donovani.</title>
        <authorList>
            <person name="Kraeva N."/>
            <person name="Butenko A."/>
            <person name="Hlavacova J."/>
            <person name="Kostygov A."/>
            <person name="Myskova J."/>
            <person name="Grybchuk D."/>
            <person name="Lestinova T."/>
            <person name="Votypka J."/>
            <person name="Volf P."/>
            <person name="Opperdoes F."/>
            <person name="Flegontov P."/>
            <person name="Lukes J."/>
            <person name="Yurchenko V."/>
        </authorList>
    </citation>
    <scope>NUCLEOTIDE SEQUENCE [LARGE SCALE GENOMIC DNA]</scope>
    <source>
        <strain evidence="3 4">ATCC 30220</strain>
    </source>
</reference>
<feature type="transmembrane region" description="Helical" evidence="2">
    <location>
        <begin position="307"/>
        <end position="336"/>
    </location>
</feature>
<protein>
    <submittedName>
        <fullName evidence="3">Putative glycerol uptake protein</fullName>
    </submittedName>
</protein>
<name>A0A0N1PDM7_LEPSE</name>
<feature type="transmembrane region" description="Helical" evidence="2">
    <location>
        <begin position="348"/>
        <end position="366"/>
    </location>
</feature>
<comment type="caution">
    <text evidence="3">The sequence shown here is derived from an EMBL/GenBank/DDBJ whole genome shotgun (WGS) entry which is preliminary data.</text>
</comment>
<feature type="compositionally biased region" description="Low complexity" evidence="1">
    <location>
        <begin position="31"/>
        <end position="45"/>
    </location>
</feature>
<dbReference type="VEuPathDB" id="TriTrypDB:Lsey_0030_0320"/>
<dbReference type="InterPro" id="IPR051085">
    <property type="entry name" value="MB_O-acyltransferase"/>
</dbReference>
<keyword evidence="4" id="KW-1185">Reference proteome</keyword>
<dbReference type="OrthoDB" id="261651at2759"/>
<evidence type="ECO:0000256" key="1">
    <source>
        <dbReference type="SAM" id="MobiDB-lite"/>
    </source>
</evidence>
<dbReference type="AlphaFoldDB" id="A0A0N1PDM7"/>
<proteinExistence type="predicted"/>